<evidence type="ECO:0000256" key="5">
    <source>
        <dbReference type="ARBA" id="ARBA00022553"/>
    </source>
</evidence>
<keyword evidence="6" id="KW-0112">Calmodulin-binding</keyword>
<dbReference type="PANTHER" id="PTHR46930:SF1">
    <property type="entry name" value="CDK5 REGULATORY SUBUNIT-ASSOCIATED PROTEIN 2"/>
    <property type="match status" value="1"/>
</dbReference>
<feature type="domain" description="Centrosomin N-terminal motif 1" evidence="11">
    <location>
        <begin position="16"/>
        <end position="89"/>
    </location>
</feature>
<dbReference type="Proteomes" id="UP000533896">
    <property type="component" value="Unassembled WGS sequence"/>
</dbReference>
<protein>
    <recommendedName>
        <fullName evidence="3">CDK5 regulatory subunit-associated protein 2</fullName>
    </recommendedName>
</protein>
<feature type="coiled-coil region" evidence="9">
    <location>
        <begin position="237"/>
        <end position="589"/>
    </location>
</feature>
<dbReference type="GO" id="GO:0097431">
    <property type="term" value="C:mitotic spindle pole"/>
    <property type="evidence" value="ECO:0007669"/>
    <property type="project" value="TreeGrafter"/>
</dbReference>
<reference evidence="13 14" key="1">
    <citation type="submission" date="2019-09" db="EMBL/GenBank/DDBJ databases">
        <title>Bird 10,000 Genomes (B10K) Project - Family phase.</title>
        <authorList>
            <person name="Zhang G."/>
        </authorList>
    </citation>
    <scope>NUCLEOTIDE SEQUENCE [LARGE SCALE GENOMIC DNA]</scope>
    <source>
        <strain evidence="13">B10K-CU-031-23</strain>
    </source>
</reference>
<dbReference type="InterPro" id="IPR042791">
    <property type="entry name" value="CDK5RAP2"/>
</dbReference>
<dbReference type="InterPro" id="IPR056273">
    <property type="entry name" value="CDK5RAP2_MYOME_CC"/>
</dbReference>
<dbReference type="GO" id="GO:0001578">
    <property type="term" value="P:microtubule bundle formation"/>
    <property type="evidence" value="ECO:0007669"/>
    <property type="project" value="TreeGrafter"/>
</dbReference>
<dbReference type="GO" id="GO:0007059">
    <property type="term" value="P:chromosome segregation"/>
    <property type="evidence" value="ECO:0007669"/>
    <property type="project" value="TreeGrafter"/>
</dbReference>
<evidence type="ECO:0000256" key="1">
    <source>
        <dbReference type="ARBA" id="ARBA00004245"/>
    </source>
</evidence>
<dbReference type="GO" id="GO:0000242">
    <property type="term" value="C:pericentriolar material"/>
    <property type="evidence" value="ECO:0007669"/>
    <property type="project" value="TreeGrafter"/>
</dbReference>
<organism evidence="13 14">
    <name type="scientific">Lophotis ruficrista</name>
    <dbReference type="NCBI Taxonomy" id="172689"/>
    <lineage>
        <taxon>Eukaryota</taxon>
        <taxon>Metazoa</taxon>
        <taxon>Chordata</taxon>
        <taxon>Craniata</taxon>
        <taxon>Vertebrata</taxon>
        <taxon>Euteleostomi</taxon>
        <taxon>Archelosauria</taxon>
        <taxon>Archosauria</taxon>
        <taxon>Dinosauria</taxon>
        <taxon>Saurischia</taxon>
        <taxon>Theropoda</taxon>
        <taxon>Coelurosauria</taxon>
        <taxon>Aves</taxon>
        <taxon>Neognathae</taxon>
        <taxon>Neoaves</taxon>
        <taxon>Otidimorphae</taxon>
        <taxon>Otidiformes</taxon>
        <taxon>Otididae</taxon>
        <taxon>Lophotis</taxon>
    </lineage>
</organism>
<feature type="region of interest" description="Disordered" evidence="10">
    <location>
        <begin position="1831"/>
        <end position="1851"/>
    </location>
</feature>
<evidence type="ECO:0000256" key="9">
    <source>
        <dbReference type="SAM" id="Coils"/>
    </source>
</evidence>
<keyword evidence="7" id="KW-0333">Golgi apparatus</keyword>
<evidence type="ECO:0000256" key="2">
    <source>
        <dbReference type="ARBA" id="ARBA00004555"/>
    </source>
</evidence>
<feature type="coiled-coil region" evidence="9">
    <location>
        <begin position="743"/>
        <end position="800"/>
    </location>
</feature>
<feature type="coiled-coil region" evidence="9">
    <location>
        <begin position="1370"/>
        <end position="1397"/>
    </location>
</feature>
<dbReference type="Pfam" id="PF23246">
    <property type="entry name" value="CC_CDK5RAP2"/>
    <property type="match status" value="1"/>
</dbReference>
<dbReference type="GO" id="GO:0008017">
    <property type="term" value="F:microtubule binding"/>
    <property type="evidence" value="ECO:0007669"/>
    <property type="project" value="TreeGrafter"/>
</dbReference>
<dbReference type="GO" id="GO:0007099">
    <property type="term" value="P:centriole replication"/>
    <property type="evidence" value="ECO:0007669"/>
    <property type="project" value="TreeGrafter"/>
</dbReference>
<name>A0A7K8JXU4_9AVES</name>
<feature type="coiled-coil region" evidence="9">
    <location>
        <begin position="620"/>
        <end position="647"/>
    </location>
</feature>
<evidence type="ECO:0000256" key="7">
    <source>
        <dbReference type="ARBA" id="ARBA00023034"/>
    </source>
</evidence>
<keyword evidence="14" id="KW-1185">Reference proteome</keyword>
<dbReference type="GO" id="GO:0046600">
    <property type="term" value="P:negative regulation of centriole replication"/>
    <property type="evidence" value="ECO:0007669"/>
    <property type="project" value="TreeGrafter"/>
</dbReference>
<feature type="coiled-coil region" evidence="9">
    <location>
        <begin position="825"/>
        <end position="877"/>
    </location>
</feature>
<evidence type="ECO:0000313" key="14">
    <source>
        <dbReference type="Proteomes" id="UP000533896"/>
    </source>
</evidence>
<evidence type="ECO:0000259" key="12">
    <source>
        <dbReference type="Pfam" id="PF23246"/>
    </source>
</evidence>
<evidence type="ECO:0000256" key="3">
    <source>
        <dbReference type="ARBA" id="ARBA00020479"/>
    </source>
</evidence>
<dbReference type="PANTHER" id="PTHR46930">
    <property type="entry name" value="CDK5 REGULATORY SUBUNIT-ASSOCIATED PROTEIN 2"/>
    <property type="match status" value="1"/>
</dbReference>
<dbReference type="Pfam" id="PF07989">
    <property type="entry name" value="Cnn_1N"/>
    <property type="match status" value="1"/>
</dbReference>
<evidence type="ECO:0000259" key="11">
    <source>
        <dbReference type="Pfam" id="PF07989"/>
    </source>
</evidence>
<keyword evidence="5" id="KW-0597">Phosphoprotein</keyword>
<feature type="domain" description="CDK5 regulatory subunit-associated protein 2/Myomegalin coiled coil" evidence="12">
    <location>
        <begin position="462"/>
        <end position="581"/>
    </location>
</feature>
<keyword evidence="4" id="KW-0963">Cytoplasm</keyword>
<evidence type="ECO:0000256" key="4">
    <source>
        <dbReference type="ARBA" id="ARBA00022490"/>
    </source>
</evidence>
<dbReference type="InterPro" id="IPR012943">
    <property type="entry name" value="Cnn_1N"/>
</dbReference>
<evidence type="ECO:0000313" key="13">
    <source>
        <dbReference type="EMBL" id="NXE09657.1"/>
    </source>
</evidence>
<proteinExistence type="predicted"/>
<evidence type="ECO:0000256" key="10">
    <source>
        <dbReference type="SAM" id="MobiDB-lite"/>
    </source>
</evidence>
<dbReference type="GO" id="GO:0000132">
    <property type="term" value="P:establishment of mitotic spindle orientation"/>
    <property type="evidence" value="ECO:0007669"/>
    <property type="project" value="TreeGrafter"/>
</dbReference>
<evidence type="ECO:0000256" key="6">
    <source>
        <dbReference type="ARBA" id="ARBA00022860"/>
    </source>
</evidence>
<gene>
    <name evidence="13" type="primary">Cdk5rap2</name>
    <name evidence="13" type="ORF">LOPRUF_R01975</name>
</gene>
<dbReference type="GO" id="GO:0043015">
    <property type="term" value="F:gamma-tubulin binding"/>
    <property type="evidence" value="ECO:0007669"/>
    <property type="project" value="TreeGrafter"/>
</dbReference>
<keyword evidence="9" id="KW-0175">Coiled coil</keyword>
<keyword evidence="8" id="KW-0206">Cytoskeleton</keyword>
<feature type="coiled-coil region" evidence="9">
    <location>
        <begin position="17"/>
        <end position="141"/>
    </location>
</feature>
<dbReference type="EMBL" id="VWYV01000405">
    <property type="protein sequence ID" value="NXE09657.1"/>
    <property type="molecule type" value="Genomic_DNA"/>
</dbReference>
<comment type="subcellular location">
    <subcellularLocation>
        <location evidence="1">Cytoplasm</location>
        <location evidence="1">Cytoskeleton</location>
    </subcellularLocation>
    <subcellularLocation>
        <location evidence="2">Golgi apparatus</location>
    </subcellularLocation>
</comment>
<feature type="non-terminal residue" evidence="13">
    <location>
        <position position="1"/>
    </location>
</feature>
<comment type="caution">
    <text evidence="13">The sequence shown here is derived from an EMBL/GenBank/DDBJ whole genome shotgun (WGS) entry which is preliminary data.</text>
</comment>
<dbReference type="GO" id="GO:0005516">
    <property type="term" value="F:calmodulin binding"/>
    <property type="evidence" value="ECO:0007669"/>
    <property type="project" value="UniProtKB-KW"/>
</dbReference>
<feature type="coiled-coil region" evidence="9">
    <location>
        <begin position="1457"/>
        <end position="1519"/>
    </location>
</feature>
<dbReference type="GO" id="GO:0005794">
    <property type="term" value="C:Golgi apparatus"/>
    <property type="evidence" value="ECO:0007669"/>
    <property type="project" value="UniProtKB-SubCell"/>
</dbReference>
<feature type="non-terminal residue" evidence="13">
    <location>
        <position position="1851"/>
    </location>
</feature>
<dbReference type="OrthoDB" id="10255000at2759"/>
<sequence length="1851" mass="213288">LPDVAEDRVSPTRARTMKDYENQITDLKKENFNLKLRIYFLEERMQQKFDGPTEEIYKINIELKVEIESLKRDLQEREKLLIKASKAVESLAQGGDAEIQRVKEEAQKKMQEMEELLTSRINFLEANLKAAQEDVEKAIAMTEKEKALRTAVEQRLSSIMNAPPKDLDMITGAEKDRSELLIEQLNLSLKSKEAIIQHLEEEKSQSGSYDGNLSAEKIRELTSQLRHEKDSELEAIRTELKNERNSFEKKIQSLQEELQERENELAVEKKNGLKRDKTIQGLTVALKAKEKENEELGSEIEDLNASLAKAREATHKAHIQKFKGAEDYQALLMEKETLLAELRSENLTKDAENRKLQRRIKRTDQELSDLNLEREKMEKELDEAQLQKSRSDKTINDLRNQLEKLHGEMTEKEKAVEHHYNILLSESNQTLQSQELVIKRLTDNVNQKDLLLQKLDGTVKEKDAELQELLNKYKNLLRANEELELKNEGLVKEKCAAQSQQSIIKIVRELEENKEAEYEKLILALRKEQNIYSTLVKTFKESDSINSLQTELNNIFTLRKQLEDDVLANRNLQKVLEDQIKDMKNRQDETLSFCGDQTSYMSICLGEQDHLSLQMDHLSLEELKKKVTDLLLMVKDLQSVNQELKKKQLGLCTTDSQGKEALKILNHSECLEITEEPVMQTEDGDNDRKMQKSQFSEGVSQVGLHSENIMLQYSFLCIIGVREHETEENLLTSLLRENRTSVLESTQEQMKIVNELLDHLNTTEEEDIEKKDKKDLRQMIVQLRAELKHLKQVNKFLKQQVELESTFDGKEKLYQDAVPQINKDIELLKLELKDAATQTMTLENNVMRFKHEGKKGASEENTKYSRLNAEREHQEENVSPHFTPCLFQTDPAYLPKKSRLPVLLKSSRPLGEVPLNSCTQKSDPKLQHHPRAPCEGLETCEAQNKQFQPQTNGELLLNNEVQVELQGVDPGTGRKNEYAMDENQQNYQGRTLILYTSCFSEMQNHHNISNAKTQRSLKEINEEFYSVEHEDVDSAAACSGSRRLHSLKLSVPSTDALDDCEVIDDIEELKQRINNMKSELEKYKMFVFNLQTSDQLLPRGISNVVLSDAALPVERHVMQVQDTAMQEIKTFSRVHQLMDYEIHTENGNSESSEAPDTWTAQNLKELLSANEAELEKEQIANMHLDEMYHLQKKLREASSSKYDSLVHSQARELSFQRQQIEEIHSGCVTYHQHLTSLIKAFEELLQASDVDYYVAEGFREQLNQSVLLFEKLERKFLFGESIGTEVTILYELAQRGNEKNATMYQQLKDESPVPSALQSLSDFDLSEKSSLGSPEHRHDLEGQHGTLVLLPNRFPPELLMEHLQEIRILRQRLEYSIKTNERLRKQLERQVTDKELDQGSANIFIHGSEQHNSLTSEIHFLRKQNQVLNAMLAKGSRDKQKENEKLRESLSKKNAIIEHLHGDYECIKKENERLQKQIGQKEDETRYLTCQIYSSRNELNRLQTEINVKQHQLSENEKLLQSLRTEVKVYETLEEARRKRTDARCDASEEFRKDPNNPLDLHELLTEIQSLRVQLERSIETNKSLHGKLEEQLSKEKREEVRSVSAANINCLLKQESQHYAGMNGTVPYMLLLYDTHSASKDDLDSASHCSSTSSSSTACTPRLVPGHRMWADKNGRHVLGLIEDYNALRKQISEGQQVLAEMEISLGEVTGTKLQEPGIKVPDQASLHSFSTNTHTVQQILEEAARLLKLLWRVSLPLKTVHGTALGTQDEGMKAEIFRLRKKLSEQEKKLHSTVKRLHSTNQLKENMEKVIIDQLVLTHDVLKKARGNLEVPAAENQKSPSSPSRKRIL</sequence>
<evidence type="ECO:0000256" key="8">
    <source>
        <dbReference type="ARBA" id="ARBA00023212"/>
    </source>
</evidence>
<dbReference type="GO" id="GO:0090266">
    <property type="term" value="P:regulation of mitotic cell cycle spindle assembly checkpoint"/>
    <property type="evidence" value="ECO:0007669"/>
    <property type="project" value="TreeGrafter"/>
</dbReference>
<accession>A0A7K8JXU4</accession>
<dbReference type="GO" id="GO:0035371">
    <property type="term" value="C:microtubule plus-end"/>
    <property type="evidence" value="ECO:0007669"/>
    <property type="project" value="TreeGrafter"/>
</dbReference>